<dbReference type="EMBL" id="JOTM01000002">
    <property type="protein sequence ID" value="KEK25630.1"/>
    <property type="molecule type" value="Genomic_DNA"/>
</dbReference>
<proteinExistence type="predicted"/>
<evidence type="ECO:0000313" key="1">
    <source>
        <dbReference type="EMBL" id="KEK25630.1"/>
    </source>
</evidence>
<protein>
    <submittedName>
        <fullName evidence="1">Uncharacterized protein</fullName>
    </submittedName>
</protein>
<dbReference type="AlphaFoldDB" id="A0A073KGB5"/>
<name>A0A073KGB5_9BACI</name>
<comment type="caution">
    <text evidence="1">The sequence shown here is derived from an EMBL/GenBank/DDBJ whole genome shotgun (WGS) entry which is preliminary data.</text>
</comment>
<sequence length="69" mass="8179">MVEHFWLQFRQPTSSLTSKDHWRKFPDGLLNIVEIIIGHNKWRNRCLDCNRISNVQNTIVCVQIGKMVI</sequence>
<evidence type="ECO:0000313" key="2">
    <source>
        <dbReference type="Proteomes" id="UP000027778"/>
    </source>
</evidence>
<keyword evidence="2" id="KW-1185">Reference proteome</keyword>
<accession>A0A073KGB5</accession>
<dbReference type="STRING" id="574375.AZF08_05840"/>
<organism evidence="1 2">
    <name type="scientific">Bacillus gaemokensis</name>
    <dbReference type="NCBI Taxonomy" id="574375"/>
    <lineage>
        <taxon>Bacteria</taxon>
        <taxon>Bacillati</taxon>
        <taxon>Bacillota</taxon>
        <taxon>Bacilli</taxon>
        <taxon>Bacillales</taxon>
        <taxon>Bacillaceae</taxon>
        <taxon>Bacillus</taxon>
        <taxon>Bacillus cereus group</taxon>
    </lineage>
</organism>
<reference evidence="1 2" key="1">
    <citation type="submission" date="2014-06" db="EMBL/GenBank/DDBJ databases">
        <title>Draft genome sequence of Bacillus gaemokensis JCM 15801 (MCCC 1A00707).</title>
        <authorList>
            <person name="Lai Q."/>
            <person name="Liu Y."/>
            <person name="Shao Z."/>
        </authorList>
    </citation>
    <scope>NUCLEOTIDE SEQUENCE [LARGE SCALE GENOMIC DNA]</scope>
    <source>
        <strain evidence="1 2">JCM 15801</strain>
    </source>
</reference>
<dbReference type="Proteomes" id="UP000027778">
    <property type="component" value="Unassembled WGS sequence"/>
</dbReference>
<gene>
    <name evidence="1" type="ORF">BAGA_13555</name>
</gene>